<feature type="transmembrane region" description="Helical" evidence="1">
    <location>
        <begin position="40"/>
        <end position="61"/>
    </location>
</feature>
<dbReference type="InterPro" id="IPR025356">
    <property type="entry name" value="DUF4260"/>
</dbReference>
<accession>A0ABT1Q4M6</accession>
<protein>
    <submittedName>
        <fullName evidence="2">DUF4260 domain-containing protein</fullName>
    </submittedName>
</protein>
<name>A0ABT1Q4M6_9ACTN</name>
<sequence>MRYDARWSHRHPAGRLVSLGVGVGALTAAVALGGRRSRTVWTAAVAPDVALLIGITAAPSWKQLPPYAVRPYNVLHSPAVPAVLLTAALLARDRRLAVAGLGWLGHIGWDRAWGYGPRGRDGYVL</sequence>
<proteinExistence type="predicted"/>
<evidence type="ECO:0000313" key="2">
    <source>
        <dbReference type="EMBL" id="MCQ4084280.1"/>
    </source>
</evidence>
<evidence type="ECO:0000313" key="3">
    <source>
        <dbReference type="Proteomes" id="UP001057702"/>
    </source>
</evidence>
<feature type="transmembrane region" description="Helical" evidence="1">
    <location>
        <begin position="12"/>
        <end position="33"/>
    </location>
</feature>
<gene>
    <name evidence="2" type="ORF">NGB36_27805</name>
</gene>
<dbReference type="RefSeq" id="WP_255923350.1">
    <property type="nucleotide sequence ID" value="NZ_JANFNG010000032.1"/>
</dbReference>
<reference evidence="2" key="1">
    <citation type="submission" date="2022-06" db="EMBL/GenBank/DDBJ databases">
        <title>Draft genome sequence of Streptomyces sp. RB6PN25 isolated from peat swamp forest in Thailand.</title>
        <authorList>
            <person name="Duangmal K."/>
            <person name="Klaysubun C."/>
        </authorList>
    </citation>
    <scope>NUCLEOTIDE SEQUENCE</scope>
    <source>
        <strain evidence="2">RB6PN25</strain>
    </source>
</reference>
<keyword evidence="1" id="KW-1133">Transmembrane helix</keyword>
<dbReference type="EMBL" id="JANFNG010000032">
    <property type="protein sequence ID" value="MCQ4084280.1"/>
    <property type="molecule type" value="Genomic_DNA"/>
</dbReference>
<organism evidence="2 3">
    <name type="scientific">Streptomyces humicola</name>
    <dbReference type="NCBI Taxonomy" id="2953240"/>
    <lineage>
        <taxon>Bacteria</taxon>
        <taxon>Bacillati</taxon>
        <taxon>Actinomycetota</taxon>
        <taxon>Actinomycetes</taxon>
        <taxon>Kitasatosporales</taxon>
        <taxon>Streptomycetaceae</taxon>
        <taxon>Streptomyces</taxon>
    </lineage>
</organism>
<dbReference type="Pfam" id="PF14079">
    <property type="entry name" value="DUF4260"/>
    <property type="match status" value="1"/>
</dbReference>
<dbReference type="Proteomes" id="UP001057702">
    <property type="component" value="Unassembled WGS sequence"/>
</dbReference>
<comment type="caution">
    <text evidence="2">The sequence shown here is derived from an EMBL/GenBank/DDBJ whole genome shotgun (WGS) entry which is preliminary data.</text>
</comment>
<keyword evidence="1" id="KW-0812">Transmembrane</keyword>
<keyword evidence="3" id="KW-1185">Reference proteome</keyword>
<keyword evidence="1" id="KW-0472">Membrane</keyword>
<evidence type="ECO:0000256" key="1">
    <source>
        <dbReference type="SAM" id="Phobius"/>
    </source>
</evidence>